<feature type="region of interest" description="Disordered" evidence="1">
    <location>
        <begin position="211"/>
        <end position="235"/>
    </location>
</feature>
<keyword evidence="2" id="KW-1133">Transmembrane helix</keyword>
<sequence>MAAIAGGEHERDGEGLRLRHRGALTLRSRRDGGERERLHEGWERQGGALTCSRSEALQLLPGQNPCRDSPAVYAVRGSPCRGSATLELPQGFLRRESAAGESLKRLSRGRVAAGTPWAWSGCGWERRRDGVVELKGGREGGRGAAWRRHASTGLAAGNSQGGNPHTDVPACEPLRAFVRRASAQGNGARRAQGTSRRARCVRAGARAKAARGGGVRAARGERGGGDGALAEPGRPRELGGAIRGGGGHARLAGGAGQVEGGTQAGGGWRSVGGVGAVLRGGAAAVVQDAQGRAGGARRATLCRAIGGGHGGWGAAGGGVVAVRAGVALGVYGARGARRVRARVRRLRAPVLLLLLRRGRLLARFRVARLLARGPAVRVEARVLGLGDIAWARRGRPARERVELAVHALGWLEQFLLRHVLLGRVGVRGGRHVVVVVAIVIVVLGRTRGRGARDDGGGQRAERTTGCRDEDLHQVVAGELAAPMSMGLMQREFGRGENRLVEVFGVVEPVNGLYNLGGNLELSTLSLGLWRNGERRKGGQAGGEGAWQQRTRGGRHVVAVVMVVMIVLWRVIAIGPIGRTPMRRMPLRSGGCWKNVKRVAGVRGVEGVEGGIYDVFGSRSSRVGGCAGAGSEQTPGSASCGQSPKIFHEQIIAE</sequence>
<dbReference type="Proteomes" id="UP001221757">
    <property type="component" value="Unassembled WGS sequence"/>
</dbReference>
<dbReference type="EMBL" id="JARKIE010000003">
    <property type="protein sequence ID" value="KAJ7708804.1"/>
    <property type="molecule type" value="Genomic_DNA"/>
</dbReference>
<feature type="transmembrane region" description="Helical" evidence="2">
    <location>
        <begin position="556"/>
        <end position="577"/>
    </location>
</feature>
<keyword evidence="2" id="KW-0812">Transmembrane</keyword>
<gene>
    <name evidence="3" type="ORF">B0H17DRAFT_1124605</name>
</gene>
<accession>A0AAD7GZF9</accession>
<proteinExistence type="predicted"/>
<keyword evidence="4" id="KW-1185">Reference proteome</keyword>
<keyword evidence="2" id="KW-0472">Membrane</keyword>
<comment type="caution">
    <text evidence="3">The sequence shown here is derived from an EMBL/GenBank/DDBJ whole genome shotgun (WGS) entry which is preliminary data.</text>
</comment>
<organism evidence="3 4">
    <name type="scientific">Mycena rosella</name>
    <name type="common">Pink bonnet</name>
    <name type="synonym">Agaricus rosellus</name>
    <dbReference type="NCBI Taxonomy" id="1033263"/>
    <lineage>
        <taxon>Eukaryota</taxon>
        <taxon>Fungi</taxon>
        <taxon>Dikarya</taxon>
        <taxon>Basidiomycota</taxon>
        <taxon>Agaricomycotina</taxon>
        <taxon>Agaricomycetes</taxon>
        <taxon>Agaricomycetidae</taxon>
        <taxon>Agaricales</taxon>
        <taxon>Marasmiineae</taxon>
        <taxon>Mycenaceae</taxon>
        <taxon>Mycena</taxon>
    </lineage>
</organism>
<protein>
    <submittedName>
        <fullName evidence="3">Uncharacterized protein</fullName>
    </submittedName>
</protein>
<name>A0AAD7GZF9_MYCRO</name>
<dbReference type="AlphaFoldDB" id="A0AAD7GZF9"/>
<reference evidence="3" key="1">
    <citation type="submission" date="2023-03" db="EMBL/GenBank/DDBJ databases">
        <title>Massive genome expansion in bonnet fungi (Mycena s.s.) driven by repeated elements and novel gene families across ecological guilds.</title>
        <authorList>
            <consortium name="Lawrence Berkeley National Laboratory"/>
            <person name="Harder C.B."/>
            <person name="Miyauchi S."/>
            <person name="Viragh M."/>
            <person name="Kuo A."/>
            <person name="Thoen E."/>
            <person name="Andreopoulos B."/>
            <person name="Lu D."/>
            <person name="Skrede I."/>
            <person name="Drula E."/>
            <person name="Henrissat B."/>
            <person name="Morin E."/>
            <person name="Kohler A."/>
            <person name="Barry K."/>
            <person name="LaButti K."/>
            <person name="Morin E."/>
            <person name="Salamov A."/>
            <person name="Lipzen A."/>
            <person name="Mereny Z."/>
            <person name="Hegedus B."/>
            <person name="Baldrian P."/>
            <person name="Stursova M."/>
            <person name="Weitz H."/>
            <person name="Taylor A."/>
            <person name="Grigoriev I.V."/>
            <person name="Nagy L.G."/>
            <person name="Martin F."/>
            <person name="Kauserud H."/>
        </authorList>
    </citation>
    <scope>NUCLEOTIDE SEQUENCE</scope>
    <source>
        <strain evidence="3">CBHHK067</strain>
    </source>
</reference>
<evidence type="ECO:0000256" key="2">
    <source>
        <dbReference type="SAM" id="Phobius"/>
    </source>
</evidence>
<evidence type="ECO:0000313" key="3">
    <source>
        <dbReference type="EMBL" id="KAJ7708804.1"/>
    </source>
</evidence>
<evidence type="ECO:0000313" key="4">
    <source>
        <dbReference type="Proteomes" id="UP001221757"/>
    </source>
</evidence>
<evidence type="ECO:0000256" key="1">
    <source>
        <dbReference type="SAM" id="MobiDB-lite"/>
    </source>
</evidence>